<feature type="transmembrane region" description="Helical" evidence="1">
    <location>
        <begin position="412"/>
        <end position="437"/>
    </location>
</feature>
<dbReference type="EMBL" id="PSRQ01000054">
    <property type="protein sequence ID" value="PWU22841.1"/>
    <property type="molecule type" value="Genomic_DNA"/>
</dbReference>
<feature type="transmembrane region" description="Helical" evidence="1">
    <location>
        <begin position="449"/>
        <end position="468"/>
    </location>
</feature>
<comment type="caution">
    <text evidence="2">The sequence shown here is derived from an EMBL/GenBank/DDBJ whole genome shotgun (WGS) entry which is preliminary data.</text>
</comment>
<keyword evidence="1" id="KW-0472">Membrane</keyword>
<proteinExistence type="predicted"/>
<dbReference type="AlphaFoldDB" id="A0A317JQC4"/>
<feature type="transmembrane region" description="Helical" evidence="1">
    <location>
        <begin position="295"/>
        <end position="311"/>
    </location>
</feature>
<sequence length="665" mass="76154">MGMLSLFSLSFVEYSLLFLVSSFFIFWAPGFSLFSVAKKQYSAITSCVVSMILGMCVWAAQGYIFGYAHVRFMTYIYVIGILGALFFKRRRVLKELHRYIVAMRNISRLLLVLLLIGAFLQIFQMFGNGLLYADGARFFRTNAYDGMFHLGLIEHIIREFPPTEPSASKLAVRNYHYWSDLMMAEQARIFHLPVSFLFFQMYPILVALLGGLGVLALLHEWKADMRFAAFALFFFYFGADAGYIVYYFIHHTISFQYPVIDNGVTQFLNMPHAIAKMMFLGFLILLHLWMKEKKIVIGMCTALVCAALVGVKIYFGLFAACMFGGMWLLSLFEWFLQRKKKNSAFLIQFTVILTLAALGALAIYLPPNKGAGGLTWAPLEWPKLFLAQDNLDWRDWRYKYAVAQYLHDSIHLYYYDVLAIIACLLAVYGTRVLGFFVLPSYTKFFGKKWLFVCTIGVFGYTFLGLYTLQQSGGFNVFNFFAVAITLLSIFAAYSLSLFTKKRDIFSSIFVAIIIVFTLPRIVYETQTMWARYLHNEDSVIVTNGELSVFAYVRAHTDSHAIIQSPPDDRLDSKSSYLAAMTGRDSYIAGTYLLETHNQPFKARVTAVNDLFSKRSLSSFEEEARELGISYVYYDRSSQDQTLRLFVDNGRIPFVQSNDTVVYTIQ</sequence>
<feature type="transmembrane region" description="Helical" evidence="1">
    <location>
        <begin position="66"/>
        <end position="87"/>
    </location>
</feature>
<name>A0A317JQC4_9BACT</name>
<feature type="transmembrane region" description="Helical" evidence="1">
    <location>
        <begin position="504"/>
        <end position="523"/>
    </location>
</feature>
<gene>
    <name evidence="2" type="ORF">C5B42_04975</name>
</gene>
<keyword evidence="1" id="KW-0812">Transmembrane</keyword>
<feature type="transmembrane region" description="Helical" evidence="1">
    <location>
        <begin position="6"/>
        <end position="29"/>
    </location>
</feature>
<feature type="transmembrane region" description="Helical" evidence="1">
    <location>
        <begin position="269"/>
        <end position="288"/>
    </location>
</feature>
<feature type="transmembrane region" description="Helical" evidence="1">
    <location>
        <begin position="41"/>
        <end position="60"/>
    </location>
</feature>
<evidence type="ECO:0000313" key="2">
    <source>
        <dbReference type="EMBL" id="PWU22841.1"/>
    </source>
</evidence>
<feature type="transmembrane region" description="Helical" evidence="1">
    <location>
        <begin position="108"/>
        <end position="127"/>
    </location>
</feature>
<dbReference type="Proteomes" id="UP000246104">
    <property type="component" value="Unassembled WGS sequence"/>
</dbReference>
<evidence type="ECO:0000313" key="3">
    <source>
        <dbReference type="Proteomes" id="UP000246104"/>
    </source>
</evidence>
<feature type="transmembrane region" description="Helical" evidence="1">
    <location>
        <begin position="474"/>
        <end position="497"/>
    </location>
</feature>
<feature type="transmembrane region" description="Helical" evidence="1">
    <location>
        <begin position="317"/>
        <end position="336"/>
    </location>
</feature>
<feature type="transmembrane region" description="Helical" evidence="1">
    <location>
        <begin position="343"/>
        <end position="365"/>
    </location>
</feature>
<evidence type="ECO:0000256" key="1">
    <source>
        <dbReference type="SAM" id="Phobius"/>
    </source>
</evidence>
<reference evidence="2 3" key="1">
    <citation type="submission" date="2018-02" db="EMBL/GenBank/DDBJ databases">
        <title>Genomic Reconstructions from Amazon Rainforest and Pasture Soil Reveal Novel Insights into the Physiology of Candidate Phyla in Tropical Sites.</title>
        <authorList>
            <person name="Kroeger M.E."/>
            <person name="Delmont T."/>
            <person name="Eren A.M."/>
            <person name="Guo J."/>
            <person name="Meyer K.M."/>
            <person name="Khan K."/>
            <person name="Rodrigues J.L.M."/>
            <person name="Bohannan B.J.M."/>
            <person name="Tringe S."/>
            <person name="Borges C.D."/>
            <person name="Tiedje J."/>
            <person name="Tsai S.M."/>
            <person name="Nusslein K."/>
        </authorList>
    </citation>
    <scope>NUCLEOTIDE SEQUENCE [LARGE SCALE GENOMIC DNA]</scope>
    <source>
        <strain evidence="2">Amazon FNV 2010 28 9</strain>
    </source>
</reference>
<protein>
    <recommendedName>
        <fullName evidence="4">Glycosyltransferase RgtA/B/C/D-like domain-containing protein</fullName>
    </recommendedName>
</protein>
<keyword evidence="1" id="KW-1133">Transmembrane helix</keyword>
<feature type="transmembrane region" description="Helical" evidence="1">
    <location>
        <begin position="230"/>
        <end position="249"/>
    </location>
</feature>
<feature type="transmembrane region" description="Helical" evidence="1">
    <location>
        <begin position="197"/>
        <end position="218"/>
    </location>
</feature>
<evidence type="ECO:0008006" key="4">
    <source>
        <dbReference type="Google" id="ProtNLM"/>
    </source>
</evidence>
<accession>A0A317JQC4</accession>
<organism evidence="2 3">
    <name type="scientific">Candidatus Cerribacteria bacterium 'Amazon FNV 2010 28 9'</name>
    <dbReference type="NCBI Taxonomy" id="2081795"/>
    <lineage>
        <taxon>Bacteria</taxon>
        <taxon>Candidatus Cerribacteria</taxon>
    </lineage>
</organism>